<dbReference type="AlphaFoldDB" id="A0A3E2B3J2"/>
<feature type="transmembrane region" description="Helical" evidence="1">
    <location>
        <begin position="113"/>
        <end position="132"/>
    </location>
</feature>
<evidence type="ECO:0000313" key="3">
    <source>
        <dbReference type="Proteomes" id="UP000260649"/>
    </source>
</evidence>
<proteinExistence type="predicted"/>
<reference evidence="2 3" key="1">
    <citation type="submission" date="2018-07" db="EMBL/GenBank/DDBJ databases">
        <title>GABA Modulating Bacteria of the Human Gut Microbiota.</title>
        <authorList>
            <person name="Strandwitz P."/>
            <person name="Kim K.H."/>
            <person name="Terekhova D."/>
            <person name="Liu J.K."/>
            <person name="Sharma A."/>
            <person name="Levering J."/>
            <person name="Mcdonald D."/>
            <person name="Dietrich D."/>
            <person name="Ramadhar T.R."/>
            <person name="Lekbua A."/>
            <person name="Mroue N."/>
            <person name="Liston C."/>
            <person name="Stewart E.J."/>
            <person name="Dubin M.J."/>
            <person name="Zengler K."/>
            <person name="Knight R."/>
            <person name="Gilbert J.A."/>
            <person name="Clardy J."/>
            <person name="Lewis K."/>
        </authorList>
    </citation>
    <scope>NUCLEOTIDE SEQUENCE [LARGE SCALE GENOMIC DNA]</scope>
    <source>
        <strain evidence="2 3">KLE1738</strain>
    </source>
</reference>
<dbReference type="RefSeq" id="WP_021919262.1">
    <property type="nucleotide sequence ID" value="NZ_CAKXKJ010000004.1"/>
</dbReference>
<evidence type="ECO:0000256" key="1">
    <source>
        <dbReference type="SAM" id="Phobius"/>
    </source>
</evidence>
<dbReference type="EMBL" id="QQRQ01000008">
    <property type="protein sequence ID" value="RFT06600.1"/>
    <property type="molecule type" value="Genomic_DNA"/>
</dbReference>
<dbReference type="GeneID" id="97995349"/>
<keyword evidence="1" id="KW-0812">Transmembrane</keyword>
<gene>
    <name evidence="2" type="ORF">DV520_06325</name>
</gene>
<keyword evidence="3" id="KW-1185">Reference proteome</keyword>
<keyword evidence="1" id="KW-0472">Membrane</keyword>
<feature type="transmembrane region" description="Helical" evidence="1">
    <location>
        <begin position="71"/>
        <end position="93"/>
    </location>
</feature>
<dbReference type="Proteomes" id="UP000260649">
    <property type="component" value="Unassembled WGS sequence"/>
</dbReference>
<evidence type="ECO:0000313" key="2">
    <source>
        <dbReference type="EMBL" id="RFT06600.1"/>
    </source>
</evidence>
<feature type="transmembrane region" description="Helical" evidence="1">
    <location>
        <begin position="46"/>
        <end position="64"/>
    </location>
</feature>
<protein>
    <submittedName>
        <fullName evidence="2">Uncharacterized protein</fullName>
    </submittedName>
</protein>
<accession>A0A3E2B3J2</accession>
<keyword evidence="1" id="KW-1133">Transmembrane helix</keyword>
<organism evidence="2 3">
    <name type="scientific">Evtepia gabavorous</name>
    <dbReference type="NCBI Taxonomy" id="2211183"/>
    <lineage>
        <taxon>Bacteria</taxon>
        <taxon>Bacillati</taxon>
        <taxon>Bacillota</taxon>
        <taxon>Clostridia</taxon>
        <taxon>Eubacteriales</taxon>
        <taxon>Evtepia</taxon>
    </lineage>
</organism>
<comment type="caution">
    <text evidence="2">The sequence shown here is derived from an EMBL/GenBank/DDBJ whole genome shotgun (WGS) entry which is preliminary data.</text>
</comment>
<sequence>MKSEKMTPLLQSMWLQVLWILWTLWFVLDPAWDLFASGVEWLLSMGVLGWFLGLVALALAVSLFRTYGPAGGILSIMATFLLLWGIGDGLPGALLPNPYQLLFILQDATYDNFVFFLLWLQGWVVCLGLIWVGARWFCKKFPPAET</sequence>
<name>A0A3E2B3J2_9FIRM</name>